<dbReference type="PANTHER" id="PTHR43673:SF10">
    <property type="entry name" value="NADH DEHYDROGENASE_NAD(P)H NITROREDUCTASE XCC3605-RELATED"/>
    <property type="match status" value="1"/>
</dbReference>
<gene>
    <name evidence="5" type="ORF">G7071_05020</name>
</gene>
<name>A0A6G7YKJ4_9ACTN</name>
<dbReference type="EMBL" id="CP049866">
    <property type="protein sequence ID" value="QIK77259.1"/>
    <property type="molecule type" value="Genomic_DNA"/>
</dbReference>
<feature type="domain" description="Nitroreductase" evidence="4">
    <location>
        <begin position="20"/>
        <end position="74"/>
    </location>
</feature>
<feature type="region of interest" description="Disordered" evidence="3">
    <location>
        <begin position="1"/>
        <end position="23"/>
    </location>
</feature>
<evidence type="ECO:0000256" key="3">
    <source>
        <dbReference type="SAM" id="MobiDB-lite"/>
    </source>
</evidence>
<feature type="domain" description="Nitroreductase" evidence="4">
    <location>
        <begin position="78"/>
        <end position="166"/>
    </location>
</feature>
<dbReference type="Pfam" id="PF00881">
    <property type="entry name" value="Nitroreductase"/>
    <property type="match status" value="2"/>
</dbReference>
<evidence type="ECO:0000313" key="6">
    <source>
        <dbReference type="Proteomes" id="UP000502035"/>
    </source>
</evidence>
<evidence type="ECO:0000259" key="4">
    <source>
        <dbReference type="Pfam" id="PF00881"/>
    </source>
</evidence>
<dbReference type="KEGG" id="npi:G7071_05020"/>
<evidence type="ECO:0000256" key="1">
    <source>
        <dbReference type="ARBA" id="ARBA00007118"/>
    </source>
</evidence>
<dbReference type="PANTHER" id="PTHR43673">
    <property type="entry name" value="NAD(P)H NITROREDUCTASE YDGI-RELATED"/>
    <property type="match status" value="1"/>
</dbReference>
<dbReference type="Proteomes" id="UP000502035">
    <property type="component" value="Chromosome"/>
</dbReference>
<proteinExistence type="inferred from homology"/>
<sequence length="217" mass="23431">MSSEGPQAPRPGAEGLSEPLRSRWSPSVYDDQHTLSRAEIDLLLAAAQWAPSAGNSQPWVFFVCERGSANHARLVARLSRGNSGWVPRASVVFVTAAQVRTGDEDDAPAYSDYALYDVGQAAAHLTLQARTMGLHAHQFAGFDHEGLASDLELPATHVLLTGVAVGMQGDPSTVDERTAARDHKARVRRGLDEIARAGAWQESWRPIRIGTPDEGQT</sequence>
<evidence type="ECO:0000313" key="5">
    <source>
        <dbReference type="EMBL" id="QIK77259.1"/>
    </source>
</evidence>
<organism evidence="5 6">
    <name type="scientific">Nocardioides piscis</name>
    <dbReference type="NCBI Taxonomy" id="2714938"/>
    <lineage>
        <taxon>Bacteria</taxon>
        <taxon>Bacillati</taxon>
        <taxon>Actinomycetota</taxon>
        <taxon>Actinomycetes</taxon>
        <taxon>Propionibacteriales</taxon>
        <taxon>Nocardioidaceae</taxon>
        <taxon>Nocardioides</taxon>
    </lineage>
</organism>
<protein>
    <submittedName>
        <fullName evidence="5">Nitroreductase</fullName>
    </submittedName>
</protein>
<dbReference type="GO" id="GO:0016491">
    <property type="term" value="F:oxidoreductase activity"/>
    <property type="evidence" value="ECO:0007669"/>
    <property type="project" value="UniProtKB-KW"/>
</dbReference>
<comment type="similarity">
    <text evidence="1">Belongs to the nitroreductase family.</text>
</comment>
<dbReference type="Gene3D" id="3.40.109.10">
    <property type="entry name" value="NADH Oxidase"/>
    <property type="match status" value="1"/>
</dbReference>
<keyword evidence="6" id="KW-1185">Reference proteome</keyword>
<evidence type="ECO:0000256" key="2">
    <source>
        <dbReference type="ARBA" id="ARBA00023002"/>
    </source>
</evidence>
<accession>A0A6G7YKJ4</accession>
<reference evidence="5 6" key="1">
    <citation type="submission" date="2020-03" db="EMBL/GenBank/DDBJ databases">
        <title>Nocardioides sp. nov., isolated from fish.</title>
        <authorList>
            <person name="Hyun D.-W."/>
            <person name="Bae J.-W."/>
        </authorList>
    </citation>
    <scope>NUCLEOTIDE SEQUENCE [LARGE SCALE GENOMIC DNA]</scope>
    <source>
        <strain evidence="5 6">HDW12A</strain>
    </source>
</reference>
<dbReference type="SUPFAM" id="SSF55469">
    <property type="entry name" value="FMN-dependent nitroreductase-like"/>
    <property type="match status" value="1"/>
</dbReference>
<dbReference type="RefSeq" id="WP_166320941.1">
    <property type="nucleotide sequence ID" value="NZ_CP049866.1"/>
</dbReference>
<keyword evidence="2" id="KW-0560">Oxidoreductase</keyword>
<dbReference type="InterPro" id="IPR000415">
    <property type="entry name" value="Nitroreductase-like"/>
</dbReference>
<dbReference type="AlphaFoldDB" id="A0A6G7YKJ4"/>
<dbReference type="InterPro" id="IPR029479">
    <property type="entry name" value="Nitroreductase"/>
</dbReference>